<dbReference type="PANTHER" id="PTHR43591">
    <property type="entry name" value="METHYLTRANSFERASE"/>
    <property type="match status" value="1"/>
</dbReference>
<gene>
    <name evidence="2" type="ORF">SAMN02745121_08074</name>
</gene>
<reference evidence="3" key="1">
    <citation type="submission" date="2016-10" db="EMBL/GenBank/DDBJ databases">
        <authorList>
            <person name="Varghese N."/>
            <person name="Submissions S."/>
        </authorList>
    </citation>
    <scope>NUCLEOTIDE SEQUENCE [LARGE SCALE GENOMIC DNA]</scope>
    <source>
        <strain evidence="3">ATCC 25963</strain>
    </source>
</reference>
<dbReference type="Gene3D" id="3.40.50.150">
    <property type="entry name" value="Vaccinia Virus protein VP39"/>
    <property type="match status" value="1"/>
</dbReference>
<dbReference type="Pfam" id="PF13649">
    <property type="entry name" value="Methyltransf_25"/>
    <property type="match status" value="1"/>
</dbReference>
<dbReference type="PANTHER" id="PTHR43591:SF24">
    <property type="entry name" value="2-METHOXY-6-POLYPRENYL-1,4-BENZOQUINOL METHYLASE, MITOCHONDRIAL"/>
    <property type="match status" value="1"/>
</dbReference>
<evidence type="ECO:0000259" key="1">
    <source>
        <dbReference type="Pfam" id="PF13649"/>
    </source>
</evidence>
<dbReference type="InterPro" id="IPR041698">
    <property type="entry name" value="Methyltransf_25"/>
</dbReference>
<organism evidence="2 3">
    <name type="scientific">Nannocystis exedens</name>
    <dbReference type="NCBI Taxonomy" id="54"/>
    <lineage>
        <taxon>Bacteria</taxon>
        <taxon>Pseudomonadati</taxon>
        <taxon>Myxococcota</taxon>
        <taxon>Polyangia</taxon>
        <taxon>Nannocystales</taxon>
        <taxon>Nannocystaceae</taxon>
        <taxon>Nannocystis</taxon>
    </lineage>
</organism>
<protein>
    <submittedName>
        <fullName evidence="2">Methyltransferase domain-containing protein</fullName>
    </submittedName>
</protein>
<evidence type="ECO:0000313" key="2">
    <source>
        <dbReference type="EMBL" id="SFF31100.1"/>
    </source>
</evidence>
<dbReference type="GO" id="GO:0032259">
    <property type="term" value="P:methylation"/>
    <property type="evidence" value="ECO:0007669"/>
    <property type="project" value="UniProtKB-KW"/>
</dbReference>
<dbReference type="GO" id="GO:0008168">
    <property type="term" value="F:methyltransferase activity"/>
    <property type="evidence" value="ECO:0007669"/>
    <property type="project" value="UniProtKB-KW"/>
</dbReference>
<dbReference type="OrthoDB" id="262045at2"/>
<dbReference type="RefSeq" id="WP_096327591.1">
    <property type="nucleotide sequence ID" value="NZ_FOMX01000045.1"/>
</dbReference>
<feature type="domain" description="Methyltransferase" evidence="1">
    <location>
        <begin position="47"/>
        <end position="140"/>
    </location>
</feature>
<dbReference type="AlphaFoldDB" id="A0A1I2HP78"/>
<accession>A0A1I2HP78</accession>
<sequence length="272" mass="28677">MTSPAAFHQPTAWDSVEAGYTDLFAPVLARYARAAVGLARPDRDARVLDVAAGPGTLAFLVAAEVGHVSALDFSPVMIERLRAEAKGRGLGNVEAVVGDGQALPYADAEFDAAFSMFGLIFFPDRALGLRELRRVLRPGGRAVIGSWAPLDPGTPPVVLSECLRAALAGPGGPPLELPLATPEAMHDALAEAGFERIEVSRVAHEFFAADVDAFWAVHARANVLLAPLLNGMAADARERLAVRVVGDLRDRLGGGEIRYQQTALLGLGVRGA</sequence>
<dbReference type="CDD" id="cd02440">
    <property type="entry name" value="AdoMet_MTases"/>
    <property type="match status" value="1"/>
</dbReference>
<evidence type="ECO:0000313" key="3">
    <source>
        <dbReference type="Proteomes" id="UP000199400"/>
    </source>
</evidence>
<dbReference type="EMBL" id="FOMX01000045">
    <property type="protein sequence ID" value="SFF31100.1"/>
    <property type="molecule type" value="Genomic_DNA"/>
</dbReference>
<dbReference type="SUPFAM" id="SSF53335">
    <property type="entry name" value="S-adenosyl-L-methionine-dependent methyltransferases"/>
    <property type="match status" value="1"/>
</dbReference>
<dbReference type="Proteomes" id="UP000199400">
    <property type="component" value="Unassembled WGS sequence"/>
</dbReference>
<dbReference type="STRING" id="54.SAMN02745121_08074"/>
<keyword evidence="3" id="KW-1185">Reference proteome</keyword>
<dbReference type="InterPro" id="IPR029063">
    <property type="entry name" value="SAM-dependent_MTases_sf"/>
</dbReference>
<keyword evidence="2" id="KW-0808">Transferase</keyword>
<proteinExistence type="predicted"/>
<keyword evidence="2" id="KW-0489">Methyltransferase</keyword>
<name>A0A1I2HP78_9BACT</name>